<dbReference type="InterPro" id="IPR004843">
    <property type="entry name" value="Calcineurin-like_PHP"/>
</dbReference>
<dbReference type="CDD" id="cd00838">
    <property type="entry name" value="MPP_superfamily"/>
    <property type="match status" value="1"/>
</dbReference>
<dbReference type="KEGG" id="acaf:CA12_07640"/>
<accession>A0A517P5P6</accession>
<evidence type="ECO:0000313" key="3">
    <source>
        <dbReference type="Proteomes" id="UP000318741"/>
    </source>
</evidence>
<protein>
    <submittedName>
        <fullName evidence="2">Phosphodiesterase</fullName>
    </submittedName>
</protein>
<evidence type="ECO:0000313" key="2">
    <source>
        <dbReference type="EMBL" id="QDT14686.1"/>
    </source>
</evidence>
<dbReference type="EMBL" id="CP036265">
    <property type="protein sequence ID" value="QDT14686.1"/>
    <property type="molecule type" value="Genomic_DNA"/>
</dbReference>
<dbReference type="GO" id="GO:0016791">
    <property type="term" value="F:phosphatase activity"/>
    <property type="evidence" value="ECO:0007669"/>
    <property type="project" value="TreeGrafter"/>
</dbReference>
<dbReference type="Pfam" id="PF00149">
    <property type="entry name" value="Metallophos"/>
    <property type="match status" value="1"/>
</dbReference>
<dbReference type="SUPFAM" id="SSF56300">
    <property type="entry name" value="Metallo-dependent phosphatases"/>
    <property type="match status" value="1"/>
</dbReference>
<reference evidence="2 3" key="1">
    <citation type="submission" date="2019-02" db="EMBL/GenBank/DDBJ databases">
        <title>Deep-cultivation of Planctomycetes and their phenomic and genomic characterization uncovers novel biology.</title>
        <authorList>
            <person name="Wiegand S."/>
            <person name="Jogler M."/>
            <person name="Boedeker C."/>
            <person name="Pinto D."/>
            <person name="Vollmers J."/>
            <person name="Rivas-Marin E."/>
            <person name="Kohn T."/>
            <person name="Peeters S.H."/>
            <person name="Heuer A."/>
            <person name="Rast P."/>
            <person name="Oberbeckmann S."/>
            <person name="Bunk B."/>
            <person name="Jeske O."/>
            <person name="Meyerdierks A."/>
            <person name="Storesund J.E."/>
            <person name="Kallscheuer N."/>
            <person name="Luecker S."/>
            <person name="Lage O.M."/>
            <person name="Pohl T."/>
            <person name="Merkel B.J."/>
            <person name="Hornburger P."/>
            <person name="Mueller R.-W."/>
            <person name="Bruemmer F."/>
            <person name="Labrenz M."/>
            <person name="Spormann A.M."/>
            <person name="Op den Camp H."/>
            <person name="Overmann J."/>
            <person name="Amann R."/>
            <person name="Jetten M.S.M."/>
            <person name="Mascher T."/>
            <person name="Medema M.H."/>
            <person name="Devos D.P."/>
            <person name="Kaster A.-K."/>
            <person name="Ovreas L."/>
            <person name="Rohde M."/>
            <person name="Galperin M.Y."/>
            <person name="Jogler C."/>
        </authorList>
    </citation>
    <scope>NUCLEOTIDE SEQUENCE [LARGE SCALE GENOMIC DNA]</scope>
    <source>
        <strain evidence="2 3">CA12</strain>
    </source>
</reference>
<dbReference type="OrthoDB" id="9800565at2"/>
<dbReference type="GO" id="GO:0005737">
    <property type="term" value="C:cytoplasm"/>
    <property type="evidence" value="ECO:0007669"/>
    <property type="project" value="TreeGrafter"/>
</dbReference>
<dbReference type="PIRSF" id="PIRSF000883">
    <property type="entry name" value="Pesterase_MJ0912"/>
    <property type="match status" value="1"/>
</dbReference>
<evidence type="ECO:0000259" key="1">
    <source>
        <dbReference type="Pfam" id="PF00149"/>
    </source>
</evidence>
<dbReference type="PANTHER" id="PTHR42850">
    <property type="entry name" value="METALLOPHOSPHOESTERASE"/>
    <property type="match status" value="1"/>
</dbReference>
<proteinExistence type="predicted"/>
<dbReference type="InterPro" id="IPR029052">
    <property type="entry name" value="Metallo-depent_PP-like"/>
</dbReference>
<dbReference type="InterPro" id="IPR050126">
    <property type="entry name" value="Ap4A_hydrolase"/>
</dbReference>
<name>A0A517P5P6_9PLAN</name>
<dbReference type="Proteomes" id="UP000318741">
    <property type="component" value="Chromosome"/>
</dbReference>
<organism evidence="2 3">
    <name type="scientific">Alienimonas californiensis</name>
    <dbReference type="NCBI Taxonomy" id="2527989"/>
    <lineage>
        <taxon>Bacteria</taxon>
        <taxon>Pseudomonadati</taxon>
        <taxon>Planctomycetota</taxon>
        <taxon>Planctomycetia</taxon>
        <taxon>Planctomycetales</taxon>
        <taxon>Planctomycetaceae</taxon>
        <taxon>Alienimonas</taxon>
    </lineage>
</organism>
<dbReference type="AlphaFoldDB" id="A0A517P5P6"/>
<dbReference type="RefSeq" id="WP_145357555.1">
    <property type="nucleotide sequence ID" value="NZ_CP036265.1"/>
</dbReference>
<keyword evidence="3" id="KW-1185">Reference proteome</keyword>
<dbReference type="PANTHER" id="PTHR42850:SF2">
    <property type="entry name" value="BLL5683 PROTEIN"/>
    <property type="match status" value="1"/>
</dbReference>
<dbReference type="Gene3D" id="3.60.21.10">
    <property type="match status" value="1"/>
</dbReference>
<sequence>MRAILSDIHGNLEALEAVLADIDGLNGGSGVDEIYCLGDVIGYGPDPAACIDLVRDRCALTLLGNHDQASLFDPEGFNKTAERAIFWTRRTLENGRGAAERFDFLGELPRTHAERGETLLFVHGSARNPLNEYVFPEDIYNGPKMSKIFQLVGRHCFQGHTHIPGVFTEDLDFLSPADLDGQYTLGAAKALVNVGSVGQPRDGDARASYVTLEGDRLTFRRVEYDHRATAEKIYEIPELDNYLGDRLANGQ</sequence>
<gene>
    <name evidence="2" type="ORF">CA12_07640</name>
</gene>
<dbReference type="InterPro" id="IPR011152">
    <property type="entry name" value="Pesterase_MJ0912"/>
</dbReference>
<feature type="domain" description="Calcineurin-like phosphoesterase" evidence="1">
    <location>
        <begin position="3"/>
        <end position="127"/>
    </location>
</feature>